<dbReference type="InterPro" id="IPR015500">
    <property type="entry name" value="Peptidase_S8_subtilisin-rel"/>
</dbReference>
<dbReference type="PROSITE" id="PS00136">
    <property type="entry name" value="SUBTILASE_ASP"/>
    <property type="match status" value="1"/>
</dbReference>
<gene>
    <name evidence="7" type="primary">KEX2_1</name>
    <name evidence="7" type="ORF">HK103_004216</name>
</gene>
<dbReference type="AlphaFoldDB" id="A0AAD5UH29"/>
<dbReference type="InterPro" id="IPR034182">
    <property type="entry name" value="Kexin/furin"/>
</dbReference>
<dbReference type="PRINTS" id="PR00723">
    <property type="entry name" value="SUBTILISIN"/>
</dbReference>
<comment type="caution">
    <text evidence="7">The sequence shown here is derived from an EMBL/GenBank/DDBJ whole genome shotgun (WGS) entry which is preliminary data.</text>
</comment>
<dbReference type="PROSITE" id="PS51892">
    <property type="entry name" value="SUBTILASE"/>
    <property type="match status" value="1"/>
</dbReference>
<keyword evidence="8" id="KW-1185">Reference proteome</keyword>
<comment type="caution">
    <text evidence="5">Lacks conserved residue(s) required for the propagation of feature annotation.</text>
</comment>
<name>A0AAD5UH29_9FUNG</name>
<keyword evidence="3" id="KW-0378">Hydrolase</keyword>
<evidence type="ECO:0000256" key="1">
    <source>
        <dbReference type="ARBA" id="ARBA00005325"/>
    </source>
</evidence>
<evidence type="ECO:0000259" key="6">
    <source>
        <dbReference type="Pfam" id="PF00082"/>
    </source>
</evidence>
<evidence type="ECO:0000256" key="4">
    <source>
        <dbReference type="ARBA" id="ARBA00022825"/>
    </source>
</evidence>
<dbReference type="EMBL" id="JADGKB010000033">
    <property type="protein sequence ID" value="KAJ3257925.1"/>
    <property type="molecule type" value="Genomic_DNA"/>
</dbReference>
<dbReference type="PROSITE" id="PS00137">
    <property type="entry name" value="SUBTILASE_HIS"/>
    <property type="match status" value="1"/>
</dbReference>
<comment type="similarity">
    <text evidence="1">Belongs to the peptidase S8 family. Furin subfamily.</text>
</comment>
<evidence type="ECO:0000313" key="7">
    <source>
        <dbReference type="EMBL" id="KAJ3257925.1"/>
    </source>
</evidence>
<dbReference type="GO" id="GO:0004252">
    <property type="term" value="F:serine-type endopeptidase activity"/>
    <property type="evidence" value="ECO:0007669"/>
    <property type="project" value="InterPro"/>
</dbReference>
<protein>
    <submittedName>
        <fullName evidence="7">Pheromone processing endoprotease</fullName>
    </submittedName>
</protein>
<dbReference type="Proteomes" id="UP001210925">
    <property type="component" value="Unassembled WGS sequence"/>
</dbReference>
<reference evidence="7" key="1">
    <citation type="submission" date="2020-05" db="EMBL/GenBank/DDBJ databases">
        <title>Phylogenomic resolution of chytrid fungi.</title>
        <authorList>
            <person name="Stajich J.E."/>
            <person name="Amses K."/>
            <person name="Simmons R."/>
            <person name="Seto K."/>
            <person name="Myers J."/>
            <person name="Bonds A."/>
            <person name="Quandt C.A."/>
            <person name="Barry K."/>
            <person name="Liu P."/>
            <person name="Grigoriev I."/>
            <person name="Longcore J.E."/>
            <person name="James T.Y."/>
        </authorList>
    </citation>
    <scope>NUCLEOTIDE SEQUENCE</scope>
    <source>
        <strain evidence="7">PLAUS21</strain>
    </source>
</reference>
<dbReference type="GO" id="GO:0000139">
    <property type="term" value="C:Golgi membrane"/>
    <property type="evidence" value="ECO:0007669"/>
    <property type="project" value="TreeGrafter"/>
</dbReference>
<keyword evidence="4" id="KW-0720">Serine protease</keyword>
<proteinExistence type="inferred from homology"/>
<dbReference type="InterPro" id="IPR036852">
    <property type="entry name" value="Peptidase_S8/S53_dom_sf"/>
</dbReference>
<dbReference type="PANTHER" id="PTHR42884:SF14">
    <property type="entry name" value="NEUROENDOCRINE CONVERTASE 1"/>
    <property type="match status" value="1"/>
</dbReference>
<evidence type="ECO:0000256" key="2">
    <source>
        <dbReference type="ARBA" id="ARBA00022670"/>
    </source>
</evidence>
<feature type="domain" description="Peptidase S8/S53" evidence="6">
    <location>
        <begin position="125"/>
        <end position="274"/>
    </location>
</feature>
<accession>A0AAD5UH29</accession>
<sequence>MRDYENYHYFAIQSQHSDINFGFEVHSIERIGELSDHYLVSVPVNKTLDNSHHLQKRFEEHSKIGWVERQVPRVHLFKRSRDINHIRTILNITDPGFSHQWHLLNTKTPGLDLNITGVWEQGITGTGVTVAFIDDGLDHENADLKDNFSLEGSYDYNEHKKLPTPKLYDDTHGTRCAGEVGAVKNDVCGVGVAYTSKVAGIRVLSGELTNADEAAAVNYNFQKTQIYSCSWGPRDDGRTMEGPPAIVEKAVENGALNGRGGLGSLFLFAAGNGAASGDNWYFVIEQ</sequence>
<dbReference type="InterPro" id="IPR022398">
    <property type="entry name" value="Peptidase_S8_His-AS"/>
</dbReference>
<dbReference type="PANTHER" id="PTHR42884">
    <property type="entry name" value="PROPROTEIN CONVERTASE SUBTILISIN/KEXIN-RELATED"/>
    <property type="match status" value="1"/>
</dbReference>
<dbReference type="SUPFAM" id="SSF52743">
    <property type="entry name" value="Subtilisin-like"/>
    <property type="match status" value="1"/>
</dbReference>
<organism evidence="7 8">
    <name type="scientific">Boothiomyces macroporosus</name>
    <dbReference type="NCBI Taxonomy" id="261099"/>
    <lineage>
        <taxon>Eukaryota</taxon>
        <taxon>Fungi</taxon>
        <taxon>Fungi incertae sedis</taxon>
        <taxon>Chytridiomycota</taxon>
        <taxon>Chytridiomycota incertae sedis</taxon>
        <taxon>Chytridiomycetes</taxon>
        <taxon>Rhizophydiales</taxon>
        <taxon>Terramycetaceae</taxon>
        <taxon>Boothiomyces</taxon>
    </lineage>
</organism>
<evidence type="ECO:0000256" key="3">
    <source>
        <dbReference type="ARBA" id="ARBA00022801"/>
    </source>
</evidence>
<evidence type="ECO:0000256" key="5">
    <source>
        <dbReference type="PROSITE-ProRule" id="PRU01240"/>
    </source>
</evidence>
<evidence type="ECO:0000313" key="8">
    <source>
        <dbReference type="Proteomes" id="UP001210925"/>
    </source>
</evidence>
<keyword evidence="2" id="KW-0645">Protease</keyword>
<dbReference type="Pfam" id="PF00082">
    <property type="entry name" value="Peptidase_S8"/>
    <property type="match status" value="1"/>
</dbReference>
<dbReference type="GO" id="GO:0005802">
    <property type="term" value="C:trans-Golgi network"/>
    <property type="evidence" value="ECO:0007669"/>
    <property type="project" value="TreeGrafter"/>
</dbReference>
<dbReference type="CDD" id="cd04059">
    <property type="entry name" value="Peptidases_S8_Protein_convertases_Kexins_Furin-like"/>
    <property type="match status" value="1"/>
</dbReference>
<dbReference type="InterPro" id="IPR023827">
    <property type="entry name" value="Peptidase_S8_Asp-AS"/>
</dbReference>
<dbReference type="Gene3D" id="3.40.50.200">
    <property type="entry name" value="Peptidase S8/S53 domain"/>
    <property type="match status" value="1"/>
</dbReference>
<dbReference type="GO" id="GO:0016485">
    <property type="term" value="P:protein processing"/>
    <property type="evidence" value="ECO:0007669"/>
    <property type="project" value="TreeGrafter"/>
</dbReference>
<dbReference type="InterPro" id="IPR000209">
    <property type="entry name" value="Peptidase_S8/S53_dom"/>
</dbReference>